<keyword evidence="3" id="KW-1185">Reference proteome</keyword>
<dbReference type="OrthoDB" id="3191896at2759"/>
<organism evidence="2 3">
    <name type="scientific">Pisolithus microcarpus 441</name>
    <dbReference type="NCBI Taxonomy" id="765257"/>
    <lineage>
        <taxon>Eukaryota</taxon>
        <taxon>Fungi</taxon>
        <taxon>Dikarya</taxon>
        <taxon>Basidiomycota</taxon>
        <taxon>Agaricomycotina</taxon>
        <taxon>Agaricomycetes</taxon>
        <taxon>Agaricomycetidae</taxon>
        <taxon>Boletales</taxon>
        <taxon>Sclerodermatineae</taxon>
        <taxon>Pisolithaceae</taxon>
        <taxon>Pisolithus</taxon>
    </lineage>
</organism>
<accession>A0A0C9YZ60</accession>
<dbReference type="AlphaFoldDB" id="A0A0C9YZ60"/>
<dbReference type="STRING" id="765257.A0A0C9YZ60"/>
<feature type="region of interest" description="Disordered" evidence="1">
    <location>
        <begin position="1"/>
        <end position="58"/>
    </location>
</feature>
<evidence type="ECO:0000256" key="1">
    <source>
        <dbReference type="SAM" id="MobiDB-lite"/>
    </source>
</evidence>
<proteinExistence type="predicted"/>
<feature type="compositionally biased region" description="Low complexity" evidence="1">
    <location>
        <begin position="71"/>
        <end position="87"/>
    </location>
</feature>
<reference evidence="3" key="2">
    <citation type="submission" date="2015-01" db="EMBL/GenBank/DDBJ databases">
        <title>Evolutionary Origins and Diversification of the Mycorrhizal Mutualists.</title>
        <authorList>
            <consortium name="DOE Joint Genome Institute"/>
            <consortium name="Mycorrhizal Genomics Consortium"/>
            <person name="Kohler A."/>
            <person name="Kuo A."/>
            <person name="Nagy L.G."/>
            <person name="Floudas D."/>
            <person name="Copeland A."/>
            <person name="Barry K.W."/>
            <person name="Cichocki N."/>
            <person name="Veneault-Fourrey C."/>
            <person name="LaButti K."/>
            <person name="Lindquist E.A."/>
            <person name="Lipzen A."/>
            <person name="Lundell T."/>
            <person name="Morin E."/>
            <person name="Murat C."/>
            <person name="Riley R."/>
            <person name="Ohm R."/>
            <person name="Sun H."/>
            <person name="Tunlid A."/>
            <person name="Henrissat B."/>
            <person name="Grigoriev I.V."/>
            <person name="Hibbett D.S."/>
            <person name="Martin F."/>
        </authorList>
    </citation>
    <scope>NUCLEOTIDE SEQUENCE [LARGE SCALE GENOMIC DNA]</scope>
    <source>
        <strain evidence="3">441</strain>
    </source>
</reference>
<feature type="region of interest" description="Disordered" evidence="1">
    <location>
        <begin position="71"/>
        <end position="98"/>
    </location>
</feature>
<sequence>MHDTSLESLEEKFRAVEEASERRALSSDEPGTLDATTASMNCEPSNSTRRSASTSHRVRILKRPASVSFFGQSVSGQTSSSSCRSTPSPIPTAAPQPASCPTLAKSKYCFETFISKDRDDENPREGDPVIETYIAYATTAVPKCIRDR</sequence>
<protein>
    <submittedName>
        <fullName evidence="2">Uncharacterized protein</fullName>
    </submittedName>
</protein>
<name>A0A0C9YZ60_9AGAM</name>
<feature type="compositionally biased region" description="Polar residues" evidence="1">
    <location>
        <begin position="34"/>
        <end position="55"/>
    </location>
</feature>
<reference evidence="2 3" key="1">
    <citation type="submission" date="2014-04" db="EMBL/GenBank/DDBJ databases">
        <authorList>
            <consortium name="DOE Joint Genome Institute"/>
            <person name="Kuo A."/>
            <person name="Kohler A."/>
            <person name="Costa M.D."/>
            <person name="Nagy L.G."/>
            <person name="Floudas D."/>
            <person name="Copeland A."/>
            <person name="Barry K.W."/>
            <person name="Cichocki N."/>
            <person name="Veneault-Fourrey C."/>
            <person name="LaButti K."/>
            <person name="Lindquist E.A."/>
            <person name="Lipzen A."/>
            <person name="Lundell T."/>
            <person name="Morin E."/>
            <person name="Murat C."/>
            <person name="Sun H."/>
            <person name="Tunlid A."/>
            <person name="Henrissat B."/>
            <person name="Grigoriev I.V."/>
            <person name="Hibbett D.S."/>
            <person name="Martin F."/>
            <person name="Nordberg H.P."/>
            <person name="Cantor M.N."/>
            <person name="Hua S.X."/>
        </authorList>
    </citation>
    <scope>NUCLEOTIDE SEQUENCE [LARGE SCALE GENOMIC DNA]</scope>
    <source>
        <strain evidence="2 3">441</strain>
    </source>
</reference>
<evidence type="ECO:0000313" key="3">
    <source>
        <dbReference type="Proteomes" id="UP000054018"/>
    </source>
</evidence>
<feature type="compositionally biased region" description="Basic and acidic residues" evidence="1">
    <location>
        <begin position="1"/>
        <end position="26"/>
    </location>
</feature>
<gene>
    <name evidence="2" type="ORF">PISMIDRAFT_13785</name>
</gene>
<dbReference type="Proteomes" id="UP000054018">
    <property type="component" value="Unassembled WGS sequence"/>
</dbReference>
<dbReference type="EMBL" id="KN833787">
    <property type="protein sequence ID" value="KIK19269.1"/>
    <property type="molecule type" value="Genomic_DNA"/>
</dbReference>
<evidence type="ECO:0000313" key="2">
    <source>
        <dbReference type="EMBL" id="KIK19269.1"/>
    </source>
</evidence>
<dbReference type="HOGENOM" id="CLU_1759531_0_0_1"/>